<dbReference type="RefSeq" id="WP_027313254.1">
    <property type="nucleotide sequence ID" value="NZ_JBHLZN010000001.1"/>
</dbReference>
<feature type="domain" description="Phasin" evidence="1">
    <location>
        <begin position="11"/>
        <end position="101"/>
    </location>
</feature>
<evidence type="ECO:0000313" key="3">
    <source>
        <dbReference type="Proteomes" id="UP001589628"/>
    </source>
</evidence>
<dbReference type="Pfam" id="PF09361">
    <property type="entry name" value="Phasin_2"/>
    <property type="match status" value="1"/>
</dbReference>
<protein>
    <submittedName>
        <fullName evidence="2">Phasin family protein</fullName>
    </submittedName>
</protein>
<reference evidence="2 3" key="1">
    <citation type="submission" date="2024-09" db="EMBL/GenBank/DDBJ databases">
        <authorList>
            <person name="Sun Q."/>
            <person name="Mori K."/>
        </authorList>
    </citation>
    <scope>NUCLEOTIDE SEQUENCE [LARGE SCALE GENOMIC DNA]</scope>
    <source>
        <strain evidence="2 3">ATCC 51285</strain>
    </source>
</reference>
<sequence>MFDKYFADFNKTLNPLNEVMEINKKAFEKLSSTQSAYFTEYFNTLSKQSKALLESKDIKSTVELQLQFAKDAEARLANTLEQNLSTLTEAREAYMSLVEKQLEEVGEFSNAFDLSKFGAPVVNKPKAEAKPKAPAAKAE</sequence>
<keyword evidence="3" id="KW-1185">Reference proteome</keyword>
<evidence type="ECO:0000259" key="1">
    <source>
        <dbReference type="Pfam" id="PF09361"/>
    </source>
</evidence>
<dbReference type="EMBL" id="JBHLZN010000001">
    <property type="protein sequence ID" value="MFB9885139.1"/>
    <property type="molecule type" value="Genomic_DNA"/>
</dbReference>
<accession>A0ABV5Z9D1</accession>
<name>A0ABV5Z9D1_9GAMM</name>
<gene>
    <name evidence="2" type="ORF">ACFFLH_01760</name>
</gene>
<comment type="caution">
    <text evidence="2">The sequence shown here is derived from an EMBL/GenBank/DDBJ whole genome shotgun (WGS) entry which is preliminary data.</text>
</comment>
<proteinExistence type="predicted"/>
<dbReference type="Proteomes" id="UP001589628">
    <property type="component" value="Unassembled WGS sequence"/>
</dbReference>
<organism evidence="2 3">
    <name type="scientific">Balneatrix alpica</name>
    <dbReference type="NCBI Taxonomy" id="75684"/>
    <lineage>
        <taxon>Bacteria</taxon>
        <taxon>Pseudomonadati</taxon>
        <taxon>Pseudomonadota</taxon>
        <taxon>Gammaproteobacteria</taxon>
        <taxon>Oceanospirillales</taxon>
        <taxon>Balneatrichaceae</taxon>
        <taxon>Balneatrix</taxon>
    </lineage>
</organism>
<evidence type="ECO:0000313" key="2">
    <source>
        <dbReference type="EMBL" id="MFB9885139.1"/>
    </source>
</evidence>
<dbReference type="InterPro" id="IPR018968">
    <property type="entry name" value="Phasin"/>
</dbReference>